<proteinExistence type="predicted"/>
<organism evidence="2 3">
    <name type="scientific">Lactococcus lactis subsp. lactis</name>
    <name type="common">Streptococcus lactis</name>
    <dbReference type="NCBI Taxonomy" id="1360"/>
    <lineage>
        <taxon>Bacteria</taxon>
        <taxon>Bacillati</taxon>
        <taxon>Bacillota</taxon>
        <taxon>Bacilli</taxon>
        <taxon>Lactobacillales</taxon>
        <taxon>Streptococcaceae</taxon>
        <taxon>Lactococcus</taxon>
    </lineage>
</organism>
<keyword evidence="1" id="KW-0175">Coiled coil</keyword>
<protein>
    <recommendedName>
        <fullName evidence="4">Phage major capsid protein</fullName>
    </recommendedName>
</protein>
<evidence type="ECO:0000313" key="2">
    <source>
        <dbReference type="EMBL" id="PLW58999.1"/>
    </source>
</evidence>
<evidence type="ECO:0000256" key="1">
    <source>
        <dbReference type="SAM" id="Coils"/>
    </source>
</evidence>
<name>A0A2N5W9S7_LACLL</name>
<reference evidence="3" key="1">
    <citation type="submission" date="2016-08" db="EMBL/GenBank/DDBJ databases">
        <title>Comparative genomics of Lactococcus lactis strain WFLU12 isolated from the gastrointestinal tract of wild olive flounder (Paralichythys olivaceus).</title>
        <authorList>
            <person name="Nguyen T.L."/>
            <person name="Kim D.-H."/>
        </authorList>
    </citation>
    <scope>NUCLEOTIDE SEQUENCE [LARGE SCALE GENOMIC DNA]</scope>
    <source>
        <strain evidence="3">WFLU12</strain>
    </source>
</reference>
<accession>A0A2N5W9S7</accession>
<dbReference type="EMBL" id="PKRZ01000002">
    <property type="protein sequence ID" value="PLW58999.1"/>
    <property type="molecule type" value="Genomic_DNA"/>
</dbReference>
<evidence type="ECO:0008006" key="4">
    <source>
        <dbReference type="Google" id="ProtNLM"/>
    </source>
</evidence>
<dbReference type="Proteomes" id="UP000234865">
    <property type="component" value="Unassembled WGS sequence"/>
</dbReference>
<dbReference type="RefSeq" id="WP_095587017.1">
    <property type="nucleotide sequence ID" value="NZ_PKRZ01000002.1"/>
</dbReference>
<feature type="coiled-coil region" evidence="1">
    <location>
        <begin position="6"/>
        <end position="60"/>
    </location>
</feature>
<comment type="caution">
    <text evidence="2">The sequence shown here is derived from an EMBL/GenBank/DDBJ whole genome shotgun (WGS) entry which is preliminary data.</text>
</comment>
<sequence length="380" mass="41772">MNKLDKIELEKSIKDLQARKNELSELILAENSVENAEKLHAEAKENAQALKLAEIKLQENSQIKGEPTMTKYLETKNSSRDFINILKSAGDKEAVVNAWGAKLAENDLKVEDKGLLLPKRLVDSIETALVEANPVFKVFQLTHVGALLVQKGLKSTDEAKVHVEGTEKVLQNAVLTTDAITPQLIYKAQSISTRTKEVTENFEEIYAVVVAELTQAIVNKAVDLALIEGTGNEDGFLAIMKETDAEKVKEIKSATLVDGIEDATDFVRGREGRKFLIVTAEQRKALLGEVRALVAPARVRNDDAELASEVGVDELIVYTGSKAIKPIVIVDQSYKIDMKDLTKVDAFEWKTNGNVILMESLSAGKMNKIKGASFITVTPQ</sequence>
<evidence type="ECO:0000313" key="3">
    <source>
        <dbReference type="Proteomes" id="UP000234865"/>
    </source>
</evidence>
<dbReference type="SUPFAM" id="SSF56563">
    <property type="entry name" value="Major capsid protein gp5"/>
    <property type="match status" value="1"/>
</dbReference>
<gene>
    <name evidence="2" type="ORF">CYU10_002401</name>
</gene>
<dbReference type="AlphaFoldDB" id="A0A2N5W9S7"/>